<dbReference type="InterPro" id="IPR051100">
    <property type="entry name" value="DnaJ_subfamily_B/C"/>
</dbReference>
<dbReference type="InterPro" id="IPR036869">
    <property type="entry name" value="J_dom_sf"/>
</dbReference>
<dbReference type="CDD" id="cd06257">
    <property type="entry name" value="DnaJ"/>
    <property type="match status" value="1"/>
</dbReference>
<reference evidence="3" key="1">
    <citation type="thesis" date="2020" institute="ProQuest LLC" country="789 East Eisenhower Parkway, Ann Arbor, MI, USA">
        <title>Comparative Genomics and Chromosome Evolution.</title>
        <authorList>
            <person name="Mudd A.B."/>
        </authorList>
    </citation>
    <scope>NUCLEOTIDE SEQUENCE</scope>
    <source>
        <strain evidence="3">HN-11 Male</strain>
        <tissue evidence="3">Kidney and liver</tissue>
    </source>
</reference>
<proteinExistence type="predicted"/>
<dbReference type="GO" id="GO:0030544">
    <property type="term" value="F:Hsp70 protein binding"/>
    <property type="evidence" value="ECO:0007669"/>
    <property type="project" value="TreeGrafter"/>
</dbReference>
<dbReference type="Proteomes" id="UP000770717">
    <property type="component" value="Unassembled WGS sequence"/>
</dbReference>
<dbReference type="OrthoDB" id="442087at2759"/>
<gene>
    <name evidence="3" type="ORF">GDO78_008300</name>
</gene>
<dbReference type="SUPFAM" id="SSF46565">
    <property type="entry name" value="Chaperone J-domain"/>
    <property type="match status" value="1"/>
</dbReference>
<evidence type="ECO:0000259" key="2">
    <source>
        <dbReference type="PROSITE" id="PS50076"/>
    </source>
</evidence>
<comment type="caution">
    <text evidence="3">The sequence shown here is derived from an EMBL/GenBank/DDBJ whole genome shotgun (WGS) entry which is preliminary data.</text>
</comment>
<dbReference type="Gene3D" id="1.10.287.110">
    <property type="entry name" value="DnaJ domain"/>
    <property type="match status" value="1"/>
</dbReference>
<name>A0A8J6FCY3_ELECQ</name>
<dbReference type="PRINTS" id="PR00625">
    <property type="entry name" value="JDOMAIN"/>
</dbReference>
<sequence length="180" mass="20200">MVASRVTIELQRQTPDDAHGQRRPPVPISSDSAMESNRDEAERCISIALEAIKVQNNEKALRFLEKARRLFPTDQIRDLMESLSKNKKSDGTETPNPRHRKNVTEPSPSANGEAGGESGKSYTPDQVDAVKRIKQCKDYYEILGVTRDAPEDDLKKAYRKLALKFHPDKNHAPGATEAFK</sequence>
<dbReference type="Pfam" id="PF00226">
    <property type="entry name" value="DnaJ"/>
    <property type="match status" value="1"/>
</dbReference>
<dbReference type="GO" id="GO:0005789">
    <property type="term" value="C:endoplasmic reticulum membrane"/>
    <property type="evidence" value="ECO:0007669"/>
    <property type="project" value="TreeGrafter"/>
</dbReference>
<dbReference type="PANTHER" id="PTHR43908">
    <property type="entry name" value="AT29763P-RELATED"/>
    <property type="match status" value="1"/>
</dbReference>
<dbReference type="InterPro" id="IPR001623">
    <property type="entry name" value="DnaJ_domain"/>
</dbReference>
<keyword evidence="4" id="KW-1185">Reference proteome</keyword>
<feature type="region of interest" description="Disordered" evidence="1">
    <location>
        <begin position="1"/>
        <end position="40"/>
    </location>
</feature>
<dbReference type="SMART" id="SM00271">
    <property type="entry name" value="DnaJ"/>
    <property type="match status" value="1"/>
</dbReference>
<evidence type="ECO:0000313" key="3">
    <source>
        <dbReference type="EMBL" id="KAG9485126.1"/>
    </source>
</evidence>
<accession>A0A8J6FCY3</accession>
<dbReference type="PROSITE" id="PS50076">
    <property type="entry name" value="DNAJ_2"/>
    <property type="match status" value="1"/>
</dbReference>
<protein>
    <recommendedName>
        <fullName evidence="2">J domain-containing protein</fullName>
    </recommendedName>
</protein>
<feature type="domain" description="J" evidence="2">
    <location>
        <begin position="138"/>
        <end position="180"/>
    </location>
</feature>
<feature type="non-terminal residue" evidence="3">
    <location>
        <position position="180"/>
    </location>
</feature>
<dbReference type="PANTHER" id="PTHR43908:SF8">
    <property type="entry name" value="DNAJ HOMOLOG SUBFAMILY B MEMBER 12"/>
    <property type="match status" value="1"/>
</dbReference>
<dbReference type="AlphaFoldDB" id="A0A8J6FCY3"/>
<dbReference type="GO" id="GO:0071218">
    <property type="term" value="P:cellular response to misfolded protein"/>
    <property type="evidence" value="ECO:0007669"/>
    <property type="project" value="TreeGrafter"/>
</dbReference>
<dbReference type="EMBL" id="WNTK01000004">
    <property type="protein sequence ID" value="KAG9485126.1"/>
    <property type="molecule type" value="Genomic_DNA"/>
</dbReference>
<feature type="region of interest" description="Disordered" evidence="1">
    <location>
        <begin position="81"/>
        <end position="126"/>
    </location>
</feature>
<organism evidence="3 4">
    <name type="scientific">Eleutherodactylus coqui</name>
    <name type="common">Puerto Rican coqui</name>
    <dbReference type="NCBI Taxonomy" id="57060"/>
    <lineage>
        <taxon>Eukaryota</taxon>
        <taxon>Metazoa</taxon>
        <taxon>Chordata</taxon>
        <taxon>Craniata</taxon>
        <taxon>Vertebrata</taxon>
        <taxon>Euteleostomi</taxon>
        <taxon>Amphibia</taxon>
        <taxon>Batrachia</taxon>
        <taxon>Anura</taxon>
        <taxon>Neobatrachia</taxon>
        <taxon>Hyloidea</taxon>
        <taxon>Eleutherodactylidae</taxon>
        <taxon>Eleutherodactylinae</taxon>
        <taxon>Eleutherodactylus</taxon>
        <taxon>Eleutherodactylus</taxon>
    </lineage>
</organism>
<evidence type="ECO:0000256" key="1">
    <source>
        <dbReference type="SAM" id="MobiDB-lite"/>
    </source>
</evidence>
<evidence type="ECO:0000313" key="4">
    <source>
        <dbReference type="Proteomes" id="UP000770717"/>
    </source>
</evidence>